<dbReference type="EMBL" id="LAZR01028292">
    <property type="protein sequence ID" value="KKL63059.1"/>
    <property type="molecule type" value="Genomic_DNA"/>
</dbReference>
<reference evidence="1" key="1">
    <citation type="journal article" date="2015" name="Nature">
        <title>Complex archaea that bridge the gap between prokaryotes and eukaryotes.</title>
        <authorList>
            <person name="Spang A."/>
            <person name="Saw J.H."/>
            <person name="Jorgensen S.L."/>
            <person name="Zaremba-Niedzwiedzka K."/>
            <person name="Martijn J."/>
            <person name="Lind A.E."/>
            <person name="van Eijk R."/>
            <person name="Schleper C."/>
            <person name="Guy L."/>
            <person name="Ettema T.J."/>
        </authorList>
    </citation>
    <scope>NUCLEOTIDE SEQUENCE</scope>
</reference>
<organism evidence="1">
    <name type="scientific">marine sediment metagenome</name>
    <dbReference type="NCBI Taxonomy" id="412755"/>
    <lineage>
        <taxon>unclassified sequences</taxon>
        <taxon>metagenomes</taxon>
        <taxon>ecological metagenomes</taxon>
    </lineage>
</organism>
<evidence type="ECO:0000313" key="1">
    <source>
        <dbReference type="EMBL" id="KKL63059.1"/>
    </source>
</evidence>
<accession>A0A0F9DMW2</accession>
<name>A0A0F9DMW2_9ZZZZ</name>
<sequence length="77" mass="9029">MTQVKLNKSLAEDLITSKLRILKQYVDEILTRWNESSSKDFLEKARTGIYKNAEDDAVELRQLLLDYTKLQEILNNL</sequence>
<proteinExistence type="predicted"/>
<comment type="caution">
    <text evidence="1">The sequence shown here is derived from an EMBL/GenBank/DDBJ whole genome shotgun (WGS) entry which is preliminary data.</text>
</comment>
<gene>
    <name evidence="1" type="ORF">LCGC14_2178900</name>
</gene>
<dbReference type="AlphaFoldDB" id="A0A0F9DMW2"/>
<protein>
    <submittedName>
        <fullName evidence="1">Uncharacterized protein</fullName>
    </submittedName>
</protein>